<dbReference type="Pfam" id="PF00557">
    <property type="entry name" value="Peptidase_M24"/>
    <property type="match status" value="1"/>
</dbReference>
<dbReference type="InterPro" id="IPR000994">
    <property type="entry name" value="Pept_M24"/>
</dbReference>
<name>A0A806KK63_9BACT</name>
<sequence>MESKIYLNRMNKVRTGMAKAGFDIFFISPSSNLFYLTGYGRKEDERLCLLVLPLEAEPFLIENILYREESKSLPVNSIVYWKDGDDPFGVLKDEIEKRNIAVKMAALEPQIPALFSLPISKAFPAACFELGSPITEPLRQYKDASELDLIRRACRESDRALTALIDKGSYWIGKTETEFYDALSAEFSRGGLDCFGAGIAVGANAAVPHHSTGRTAIEKGKCFLADFWARLDGYFTDCTRTFHFGRPEKEFEDIYAIVLEAHLAAEAKAKPGNTLADVDFAARSVIEKHGYGEYFTHRTGHGIGIDVHEGDPVNKGVNVPMAPGMVFSIEPGIYLPGRFGVRIENLVAINENGAEVLHSYPRELKIIDL</sequence>
<dbReference type="InterPro" id="IPR036005">
    <property type="entry name" value="Creatinase/aminopeptidase-like"/>
</dbReference>
<dbReference type="GO" id="GO:0004177">
    <property type="term" value="F:aminopeptidase activity"/>
    <property type="evidence" value="ECO:0007669"/>
    <property type="project" value="UniProtKB-KW"/>
</dbReference>
<dbReference type="InterPro" id="IPR000587">
    <property type="entry name" value="Creatinase_N"/>
</dbReference>
<keyword evidence="6" id="KW-0031">Aminopeptidase</keyword>
<dbReference type="InterPro" id="IPR050659">
    <property type="entry name" value="Peptidase_M24B"/>
</dbReference>
<protein>
    <submittedName>
        <fullName evidence="6">Xaa-Pro aminopeptidase</fullName>
        <ecNumber evidence="6">3.4.11.9</ecNumber>
    </submittedName>
</protein>
<proteinExistence type="inferred from homology"/>
<dbReference type="Pfam" id="PF01321">
    <property type="entry name" value="Creatinase_N"/>
    <property type="match status" value="1"/>
</dbReference>
<keyword evidence="2 6" id="KW-0378">Hydrolase</keyword>
<feature type="domain" description="Creatinase N-terminal" evidence="5">
    <location>
        <begin position="9"/>
        <end position="139"/>
    </location>
</feature>
<dbReference type="InterPro" id="IPR029149">
    <property type="entry name" value="Creatin/AminoP/Spt16_N"/>
</dbReference>
<dbReference type="InterPro" id="IPR001131">
    <property type="entry name" value="Peptidase_M24B_aminopep-P_CS"/>
</dbReference>
<keyword evidence="6" id="KW-0645">Protease</keyword>
<dbReference type="Gene3D" id="3.40.350.10">
    <property type="entry name" value="Creatinase/prolidase N-terminal domain"/>
    <property type="match status" value="1"/>
</dbReference>
<dbReference type="Gene3D" id="3.90.230.10">
    <property type="entry name" value="Creatinase/methionine aminopeptidase superfamily"/>
    <property type="match status" value="1"/>
</dbReference>
<dbReference type="AlphaFoldDB" id="A0A806KK63"/>
<dbReference type="SUPFAM" id="SSF55920">
    <property type="entry name" value="Creatinase/aminopeptidase"/>
    <property type="match status" value="1"/>
</dbReference>
<dbReference type="GO" id="GO:0046872">
    <property type="term" value="F:metal ion binding"/>
    <property type="evidence" value="ECO:0007669"/>
    <property type="project" value="UniProtKB-KW"/>
</dbReference>
<dbReference type="PANTHER" id="PTHR46112:SF3">
    <property type="entry name" value="AMINOPEPTIDASE YPDF"/>
    <property type="match status" value="1"/>
</dbReference>
<dbReference type="EC" id="3.4.11.9" evidence="6"/>
<evidence type="ECO:0000256" key="1">
    <source>
        <dbReference type="ARBA" id="ARBA00022723"/>
    </source>
</evidence>
<evidence type="ECO:0000256" key="2">
    <source>
        <dbReference type="ARBA" id="ARBA00022801"/>
    </source>
</evidence>
<feature type="domain" description="Peptidase M24" evidence="4">
    <location>
        <begin position="149"/>
        <end position="351"/>
    </location>
</feature>
<dbReference type="PANTHER" id="PTHR46112">
    <property type="entry name" value="AMINOPEPTIDASE"/>
    <property type="match status" value="1"/>
</dbReference>
<reference evidence="6" key="1">
    <citation type="submission" date="2012-03" db="EMBL/GenBank/DDBJ databases">
        <title>Functional metagenomics reveals considerable lignocellulase gene clusters in the gut microbiome of a wood-feeding higher termite.</title>
        <authorList>
            <person name="Liu N."/>
        </authorList>
    </citation>
    <scope>NUCLEOTIDE SEQUENCE</scope>
</reference>
<evidence type="ECO:0000259" key="4">
    <source>
        <dbReference type="Pfam" id="PF00557"/>
    </source>
</evidence>
<accession>A0A806KK63</accession>
<evidence type="ECO:0000259" key="5">
    <source>
        <dbReference type="Pfam" id="PF01321"/>
    </source>
</evidence>
<dbReference type="EMBL" id="JQ844239">
    <property type="protein sequence ID" value="AGS53654.1"/>
    <property type="molecule type" value="Genomic_DNA"/>
</dbReference>
<evidence type="ECO:0000313" key="6">
    <source>
        <dbReference type="EMBL" id="AGS53654.1"/>
    </source>
</evidence>
<evidence type="ECO:0000256" key="3">
    <source>
        <dbReference type="RuleBase" id="RU000590"/>
    </source>
</evidence>
<dbReference type="SUPFAM" id="SSF53092">
    <property type="entry name" value="Creatinase/prolidase N-terminal domain"/>
    <property type="match status" value="1"/>
</dbReference>
<organism evidence="6">
    <name type="scientific">uncultured bacterium contig00086</name>
    <dbReference type="NCBI Taxonomy" id="1181559"/>
    <lineage>
        <taxon>Bacteria</taxon>
        <taxon>environmental samples</taxon>
    </lineage>
</organism>
<comment type="similarity">
    <text evidence="3">Belongs to the peptidase M24B family.</text>
</comment>
<keyword evidence="1 3" id="KW-0479">Metal-binding</keyword>
<dbReference type="PROSITE" id="PS00491">
    <property type="entry name" value="PROLINE_PEPTIDASE"/>
    <property type="match status" value="1"/>
</dbReference>